<dbReference type="Pfam" id="PF13673">
    <property type="entry name" value="Acetyltransf_10"/>
    <property type="match status" value="1"/>
</dbReference>
<dbReference type="SUPFAM" id="SSF55729">
    <property type="entry name" value="Acyl-CoA N-acyltransferases (Nat)"/>
    <property type="match status" value="1"/>
</dbReference>
<dbReference type="OrthoDB" id="410198at2759"/>
<dbReference type="RefSeq" id="XP_018688492.1">
    <property type="nucleotide sequence ID" value="XM_018842331.1"/>
</dbReference>
<dbReference type="PANTHER" id="PTHR42791:SF1">
    <property type="entry name" value="N-ACETYLTRANSFERASE DOMAIN-CONTAINING PROTEIN"/>
    <property type="match status" value="1"/>
</dbReference>
<comment type="caution">
    <text evidence="2">The sequence shown here is derived from an EMBL/GenBank/DDBJ whole genome shotgun (WGS) entry which is preliminary data.</text>
</comment>
<dbReference type="InterPro" id="IPR052523">
    <property type="entry name" value="Trichothecene_AcTrans"/>
</dbReference>
<dbReference type="STRING" id="1367422.A0A178Z7W0"/>
<dbReference type="Proteomes" id="UP000078343">
    <property type="component" value="Unassembled WGS sequence"/>
</dbReference>
<keyword evidence="3" id="KW-1185">Reference proteome</keyword>
<dbReference type="AlphaFoldDB" id="A0A178Z7W0"/>
<evidence type="ECO:0000313" key="3">
    <source>
        <dbReference type="Proteomes" id="UP000078343"/>
    </source>
</evidence>
<reference evidence="2 3" key="1">
    <citation type="submission" date="2016-04" db="EMBL/GenBank/DDBJ databases">
        <title>Draft genome of Fonsecaea erecta CBS 125763.</title>
        <authorList>
            <person name="Weiss V.A."/>
            <person name="Vicente V.A."/>
            <person name="Raittz R.T."/>
            <person name="Moreno L.F."/>
            <person name="De Souza E.M."/>
            <person name="Pedrosa F.O."/>
            <person name="Steffens M.B."/>
            <person name="Faoro H."/>
            <person name="Tadra-Sfeir M.Z."/>
            <person name="Najafzadeh M.J."/>
            <person name="Felipe M.S."/>
            <person name="Teixeira M."/>
            <person name="Sun J."/>
            <person name="Xi L."/>
            <person name="Gomes R."/>
            <person name="De Azevedo C.M."/>
            <person name="Salgado C.G."/>
            <person name="Da Silva M.B."/>
            <person name="Nascimento M.F."/>
            <person name="Queiroz-Telles F."/>
            <person name="Attili D.S."/>
            <person name="Gorbushina A."/>
        </authorList>
    </citation>
    <scope>NUCLEOTIDE SEQUENCE [LARGE SCALE GENOMIC DNA]</scope>
    <source>
        <strain evidence="2 3">CBS 125763</strain>
    </source>
</reference>
<dbReference type="GO" id="GO:0016747">
    <property type="term" value="F:acyltransferase activity, transferring groups other than amino-acyl groups"/>
    <property type="evidence" value="ECO:0007669"/>
    <property type="project" value="InterPro"/>
</dbReference>
<dbReference type="GeneID" id="30014993"/>
<accession>A0A178Z7W0</accession>
<feature type="domain" description="N-acetyltransferase" evidence="1">
    <location>
        <begin position="109"/>
        <end position="229"/>
    </location>
</feature>
<dbReference type="EMBL" id="LVYI01000012">
    <property type="protein sequence ID" value="OAP55125.1"/>
    <property type="molecule type" value="Genomic_DNA"/>
</dbReference>
<sequence>MHVRPAHATDLADLATIARDAMYYDELTVVLAPHRHRHPECLRQGILRRLKKRFYDGHVVLAAVSDENDIWWDGVERVVGHLSASSTKQKKMDTETEKKPWLPFSWNELELRLLRLEDLFAWYTHADQSLSRKAWAQFVNGPHDTRPFANIKEYWHVDHVSVDPAYQRKGIGSAMIKWLQNIAAEDNLPIILVASHQGRPMYQKSGFVDRGPSVMGLGLVNEAMAWFPPAMSTSHSAGETEDGCP</sequence>
<proteinExistence type="predicted"/>
<evidence type="ECO:0000259" key="1">
    <source>
        <dbReference type="PROSITE" id="PS51186"/>
    </source>
</evidence>
<gene>
    <name evidence="2" type="ORF">AYL99_10825</name>
</gene>
<dbReference type="CDD" id="cd04301">
    <property type="entry name" value="NAT_SF"/>
    <property type="match status" value="1"/>
</dbReference>
<name>A0A178Z7W0_9EURO</name>
<dbReference type="PROSITE" id="PS51186">
    <property type="entry name" value="GNAT"/>
    <property type="match status" value="1"/>
</dbReference>
<dbReference type="InterPro" id="IPR016181">
    <property type="entry name" value="Acyl_CoA_acyltransferase"/>
</dbReference>
<organism evidence="2 3">
    <name type="scientific">Fonsecaea erecta</name>
    <dbReference type="NCBI Taxonomy" id="1367422"/>
    <lineage>
        <taxon>Eukaryota</taxon>
        <taxon>Fungi</taxon>
        <taxon>Dikarya</taxon>
        <taxon>Ascomycota</taxon>
        <taxon>Pezizomycotina</taxon>
        <taxon>Eurotiomycetes</taxon>
        <taxon>Chaetothyriomycetidae</taxon>
        <taxon>Chaetothyriales</taxon>
        <taxon>Herpotrichiellaceae</taxon>
        <taxon>Fonsecaea</taxon>
    </lineage>
</organism>
<dbReference type="PANTHER" id="PTHR42791">
    <property type="entry name" value="GNAT FAMILY ACETYLTRANSFERASE"/>
    <property type="match status" value="1"/>
</dbReference>
<dbReference type="InterPro" id="IPR000182">
    <property type="entry name" value="GNAT_dom"/>
</dbReference>
<protein>
    <recommendedName>
        <fullName evidence="1">N-acetyltransferase domain-containing protein</fullName>
    </recommendedName>
</protein>
<dbReference type="Gene3D" id="3.40.630.30">
    <property type="match status" value="1"/>
</dbReference>
<evidence type="ECO:0000313" key="2">
    <source>
        <dbReference type="EMBL" id="OAP55125.1"/>
    </source>
</evidence>